<dbReference type="CDD" id="cd01821">
    <property type="entry name" value="Rhamnogalacturan_acetylesterase_like"/>
    <property type="match status" value="1"/>
</dbReference>
<dbReference type="InterPro" id="IPR013830">
    <property type="entry name" value="SGNH_hydro"/>
</dbReference>
<dbReference type="SUPFAM" id="SSF52266">
    <property type="entry name" value="SGNH hydrolase"/>
    <property type="match status" value="1"/>
</dbReference>
<dbReference type="Pfam" id="PF13472">
    <property type="entry name" value="Lipase_GDSL_2"/>
    <property type="match status" value="1"/>
</dbReference>
<dbReference type="Proteomes" id="UP001209701">
    <property type="component" value="Unassembled WGS sequence"/>
</dbReference>
<dbReference type="PANTHER" id="PTHR43695">
    <property type="entry name" value="PUTATIVE (AFU_ORTHOLOGUE AFUA_2G17250)-RELATED"/>
    <property type="match status" value="1"/>
</dbReference>
<name>A0ABT2YAE5_9BURK</name>
<proteinExistence type="inferred from homology"/>
<evidence type="ECO:0000256" key="2">
    <source>
        <dbReference type="ARBA" id="ARBA00022801"/>
    </source>
</evidence>
<evidence type="ECO:0000259" key="4">
    <source>
        <dbReference type="Pfam" id="PF13472"/>
    </source>
</evidence>
<dbReference type="PROSITE" id="PS51318">
    <property type="entry name" value="TAT"/>
    <property type="match status" value="1"/>
</dbReference>
<evidence type="ECO:0000313" key="6">
    <source>
        <dbReference type="Proteomes" id="UP001209701"/>
    </source>
</evidence>
<dbReference type="InterPro" id="IPR037459">
    <property type="entry name" value="RhgT-like"/>
</dbReference>
<dbReference type="RefSeq" id="WP_263569904.1">
    <property type="nucleotide sequence ID" value="NZ_JAJIRN010000002.1"/>
</dbReference>
<reference evidence="5 6" key="1">
    <citation type="submission" date="2021-11" db="EMBL/GenBank/DDBJ databases">
        <authorList>
            <person name="Liang Q."/>
            <person name="Mou H."/>
            <person name="Liu Z."/>
        </authorList>
    </citation>
    <scope>NUCLEOTIDE SEQUENCE [LARGE SCALE GENOMIC DNA]</scope>
    <source>
        <strain evidence="5 6">CHU3</strain>
    </source>
</reference>
<keyword evidence="3" id="KW-0732">Signal</keyword>
<protein>
    <submittedName>
        <fullName evidence="5">Rhamnogalacturonan acetylesterase</fullName>
    </submittedName>
</protein>
<dbReference type="EMBL" id="JAJIRN010000002">
    <property type="protein sequence ID" value="MCV2367273.1"/>
    <property type="molecule type" value="Genomic_DNA"/>
</dbReference>
<feature type="signal peptide" evidence="3">
    <location>
        <begin position="1"/>
        <end position="39"/>
    </location>
</feature>
<organism evidence="5 6">
    <name type="scientific">Roseateles oligotrophus</name>
    <dbReference type="NCBI Taxonomy" id="1769250"/>
    <lineage>
        <taxon>Bacteria</taxon>
        <taxon>Pseudomonadati</taxon>
        <taxon>Pseudomonadota</taxon>
        <taxon>Betaproteobacteria</taxon>
        <taxon>Burkholderiales</taxon>
        <taxon>Sphaerotilaceae</taxon>
        <taxon>Roseateles</taxon>
    </lineage>
</organism>
<dbReference type="InterPro" id="IPR036514">
    <property type="entry name" value="SGNH_hydro_sf"/>
</dbReference>
<comment type="similarity">
    <text evidence="1">Belongs to the 'GDSL' lipolytic enzyme family.</text>
</comment>
<evidence type="ECO:0000256" key="3">
    <source>
        <dbReference type="SAM" id="SignalP"/>
    </source>
</evidence>
<keyword evidence="2" id="KW-0378">Hydrolase</keyword>
<gene>
    <name evidence="5" type="ORF">LNV07_04085</name>
</gene>
<dbReference type="InterPro" id="IPR006311">
    <property type="entry name" value="TAT_signal"/>
</dbReference>
<keyword evidence="6" id="KW-1185">Reference proteome</keyword>
<dbReference type="Gene3D" id="3.40.50.1110">
    <property type="entry name" value="SGNH hydrolase"/>
    <property type="match status" value="1"/>
</dbReference>
<feature type="domain" description="SGNH hydrolase-type esterase" evidence="4">
    <location>
        <begin position="69"/>
        <end position="265"/>
    </location>
</feature>
<comment type="caution">
    <text evidence="5">The sequence shown here is derived from an EMBL/GenBank/DDBJ whole genome shotgun (WGS) entry which is preliminary data.</text>
</comment>
<sequence length="289" mass="31414">MSNDLSADLAKSSERRAILQQCCALALAVGACACPPAWAAADLPLVNPPSPPPAPPPLATVHPALHLAGDSTMADKPLAPPNPERGWGQMFRERVKEPARIVNHAVNGRSSKNFQDEGRWAHLLGQLQPGDFVLIQFGHNDAKIEDPARYAAAHGAYRDNLRLFVRDVRARGATPLLATSLMRREFDAAGRLKDTHADYPVVMREVAAELEVPLLDLHRASAVLLNALGPAQSEPLFLWAKPGEFERYPAGKQDNTHFSEAGARAMAGLAEQTLRLQHHPLCTWLKAAV</sequence>
<dbReference type="PANTHER" id="PTHR43695:SF1">
    <property type="entry name" value="RHAMNOGALACTURONAN ACETYLESTERASE"/>
    <property type="match status" value="1"/>
</dbReference>
<feature type="chain" id="PRO_5045681591" evidence="3">
    <location>
        <begin position="40"/>
        <end position="289"/>
    </location>
</feature>
<evidence type="ECO:0000256" key="1">
    <source>
        <dbReference type="ARBA" id="ARBA00008668"/>
    </source>
</evidence>
<accession>A0ABT2YAE5</accession>
<evidence type="ECO:0000313" key="5">
    <source>
        <dbReference type="EMBL" id="MCV2367273.1"/>
    </source>
</evidence>